<dbReference type="PANTHER" id="PTHR30534">
    <property type="entry name" value="FLAGELLAR MOTOR SWITCH PROTEIN FLIG"/>
    <property type="match status" value="1"/>
</dbReference>
<evidence type="ECO:0000259" key="11">
    <source>
        <dbReference type="Pfam" id="PF14841"/>
    </source>
</evidence>
<dbReference type="InterPro" id="IPR023087">
    <property type="entry name" value="Flg_Motor_Flig_C"/>
</dbReference>
<dbReference type="PIRSF" id="PIRSF003161">
    <property type="entry name" value="FliG"/>
    <property type="match status" value="1"/>
</dbReference>
<keyword evidence="13" id="KW-0282">Flagellum</keyword>
<dbReference type="InterPro" id="IPR028263">
    <property type="entry name" value="FliG_N"/>
</dbReference>
<feature type="domain" description="Flagellar motor switch protein FliG N-terminal" evidence="12">
    <location>
        <begin position="24"/>
        <end position="123"/>
    </location>
</feature>
<evidence type="ECO:0000256" key="7">
    <source>
        <dbReference type="ARBA" id="ARBA00022779"/>
    </source>
</evidence>
<dbReference type="Pfam" id="PF01706">
    <property type="entry name" value="FliG_C"/>
    <property type="match status" value="1"/>
</dbReference>
<dbReference type="InterPro" id="IPR000090">
    <property type="entry name" value="Flg_Motor_Flig"/>
</dbReference>
<keyword evidence="13" id="KW-0966">Cell projection</keyword>
<evidence type="ECO:0000256" key="4">
    <source>
        <dbReference type="ARBA" id="ARBA00021870"/>
    </source>
</evidence>
<gene>
    <name evidence="13" type="ORF">ACPOL_0137</name>
</gene>
<dbReference type="Pfam" id="PF14841">
    <property type="entry name" value="FliG_M"/>
    <property type="match status" value="1"/>
</dbReference>
<dbReference type="Proteomes" id="UP000253606">
    <property type="component" value="Chromosome"/>
</dbReference>
<dbReference type="GO" id="GO:0009425">
    <property type="term" value="C:bacterial-type flagellum basal body"/>
    <property type="evidence" value="ECO:0007669"/>
    <property type="project" value="UniProtKB-SubCell"/>
</dbReference>
<dbReference type="InterPro" id="IPR011002">
    <property type="entry name" value="FliG_a-hlx"/>
</dbReference>
<name>A0A2Z5FS12_9BACT</name>
<dbReference type="Pfam" id="PF14842">
    <property type="entry name" value="FliG_N"/>
    <property type="match status" value="1"/>
</dbReference>
<keyword evidence="6" id="KW-0145">Chemotaxis</keyword>
<dbReference type="EMBL" id="CP030840">
    <property type="protein sequence ID" value="AXC09522.1"/>
    <property type="molecule type" value="Genomic_DNA"/>
</dbReference>
<keyword evidence="14" id="KW-1185">Reference proteome</keyword>
<evidence type="ECO:0000313" key="14">
    <source>
        <dbReference type="Proteomes" id="UP000253606"/>
    </source>
</evidence>
<dbReference type="GO" id="GO:0005886">
    <property type="term" value="C:plasma membrane"/>
    <property type="evidence" value="ECO:0007669"/>
    <property type="project" value="UniProtKB-SubCell"/>
</dbReference>
<evidence type="ECO:0000256" key="5">
    <source>
        <dbReference type="ARBA" id="ARBA00022475"/>
    </source>
</evidence>
<dbReference type="PRINTS" id="PR00954">
    <property type="entry name" value="FLGMOTORFLIG"/>
</dbReference>
<dbReference type="OrthoDB" id="9780302at2"/>
<evidence type="ECO:0000313" key="13">
    <source>
        <dbReference type="EMBL" id="AXC09522.1"/>
    </source>
</evidence>
<keyword evidence="5" id="KW-1003">Cell membrane</keyword>
<dbReference type="PANTHER" id="PTHR30534:SF0">
    <property type="entry name" value="FLAGELLAR MOTOR SWITCH PROTEIN FLIG"/>
    <property type="match status" value="1"/>
</dbReference>
<protein>
    <recommendedName>
        <fullName evidence="4">Flagellar motor switch protein FliG</fullName>
    </recommendedName>
</protein>
<comment type="similarity">
    <text evidence="3">Belongs to the FliG family.</text>
</comment>
<dbReference type="AlphaFoldDB" id="A0A2Z5FS12"/>
<evidence type="ECO:0000259" key="10">
    <source>
        <dbReference type="Pfam" id="PF01706"/>
    </source>
</evidence>
<evidence type="ECO:0000256" key="6">
    <source>
        <dbReference type="ARBA" id="ARBA00022500"/>
    </source>
</evidence>
<dbReference type="GO" id="GO:0006935">
    <property type="term" value="P:chemotaxis"/>
    <property type="evidence" value="ECO:0007669"/>
    <property type="project" value="UniProtKB-KW"/>
</dbReference>
<proteinExistence type="inferred from homology"/>
<dbReference type="GO" id="GO:0003774">
    <property type="term" value="F:cytoskeletal motor activity"/>
    <property type="evidence" value="ECO:0007669"/>
    <property type="project" value="InterPro"/>
</dbReference>
<dbReference type="Gene3D" id="1.10.220.30">
    <property type="match status" value="3"/>
</dbReference>
<sequence length="355" mass="39288">MTEAIEAPKRQDALAAVSAGGPAMTGIRKAAILVVTVGDEVARKLFQNLPESDVQVLAEEIANLRSIPPQLSVEVLNEFHELLETQNYMIHGGLDYATKLLIDSFGKQRAEDLLSQVKRAQEESYGNLAMLQKVDPEQLGKFLDNEHPQTVALVLAHLDPKRASLVLANLGEEQKVASVRRLAEMRQFSPEMAQKVAMILHHRLENVGESVRKEYSGFKAVADLMNRMGPEEAKKILEQVEDQDTELALGIRNLMFTFEDLVTIPAASIREIVSQVDKRQLGLALKGAREDLRAHIFAAMSSRAAEMLKEDMEVLGPVRAREVSGAQAEILGLARKLEQEGKVILKIEQGDDLMV</sequence>
<dbReference type="NCBIfam" id="TIGR00207">
    <property type="entry name" value="fliG"/>
    <property type="match status" value="1"/>
</dbReference>
<organism evidence="13 14">
    <name type="scientific">Acidisarcina polymorpha</name>
    <dbReference type="NCBI Taxonomy" id="2211140"/>
    <lineage>
        <taxon>Bacteria</taxon>
        <taxon>Pseudomonadati</taxon>
        <taxon>Acidobacteriota</taxon>
        <taxon>Terriglobia</taxon>
        <taxon>Terriglobales</taxon>
        <taxon>Acidobacteriaceae</taxon>
        <taxon>Acidisarcina</taxon>
    </lineage>
</organism>
<keyword evidence="7" id="KW-0283">Flagellar rotation</keyword>
<dbReference type="GO" id="GO:0071973">
    <property type="term" value="P:bacterial-type flagellum-dependent cell motility"/>
    <property type="evidence" value="ECO:0007669"/>
    <property type="project" value="InterPro"/>
</dbReference>
<comment type="subcellular location">
    <subcellularLocation>
        <location evidence="1">Bacterial flagellum basal body</location>
    </subcellularLocation>
    <subcellularLocation>
        <location evidence="2">Cell membrane</location>
        <topology evidence="2">Peripheral membrane protein</topology>
        <orientation evidence="2">Cytoplasmic side</orientation>
    </subcellularLocation>
</comment>
<dbReference type="KEGG" id="abas:ACPOL_0137"/>
<dbReference type="SUPFAM" id="SSF48029">
    <property type="entry name" value="FliG"/>
    <property type="match status" value="2"/>
</dbReference>
<evidence type="ECO:0000256" key="1">
    <source>
        <dbReference type="ARBA" id="ARBA00004117"/>
    </source>
</evidence>
<evidence type="ECO:0000256" key="2">
    <source>
        <dbReference type="ARBA" id="ARBA00004413"/>
    </source>
</evidence>
<keyword evidence="8" id="KW-0472">Membrane</keyword>
<reference evidence="13 14" key="1">
    <citation type="journal article" date="2018" name="Front. Microbiol.">
        <title>Hydrolytic Capabilities as a Key to Environmental Success: Chitinolytic and Cellulolytic Acidobacteria From Acidic Sub-arctic Soils and Boreal Peatlands.</title>
        <authorList>
            <person name="Belova S.E."/>
            <person name="Ravin N.V."/>
            <person name="Pankratov T.A."/>
            <person name="Rakitin A.L."/>
            <person name="Ivanova A.A."/>
            <person name="Beletsky A.V."/>
            <person name="Mardanov A.V."/>
            <person name="Sinninghe Damste J.S."/>
            <person name="Dedysh S.N."/>
        </authorList>
    </citation>
    <scope>NUCLEOTIDE SEQUENCE [LARGE SCALE GENOMIC DNA]</scope>
    <source>
        <strain evidence="13 14">SBC82</strain>
    </source>
</reference>
<evidence type="ECO:0000256" key="9">
    <source>
        <dbReference type="ARBA" id="ARBA00023143"/>
    </source>
</evidence>
<feature type="domain" description="Flagellar motor switch protein FliG C-terminal" evidence="10">
    <location>
        <begin position="238"/>
        <end position="345"/>
    </location>
</feature>
<feature type="domain" description="Flagellar motor switch protein FliG middle" evidence="11">
    <location>
        <begin position="136"/>
        <end position="209"/>
    </location>
</feature>
<keyword evidence="13" id="KW-0969">Cilium</keyword>
<evidence type="ECO:0000256" key="3">
    <source>
        <dbReference type="ARBA" id="ARBA00010299"/>
    </source>
</evidence>
<evidence type="ECO:0000259" key="12">
    <source>
        <dbReference type="Pfam" id="PF14842"/>
    </source>
</evidence>
<dbReference type="RefSeq" id="WP_114205348.1">
    <property type="nucleotide sequence ID" value="NZ_CP030840.1"/>
</dbReference>
<accession>A0A2Z5FS12</accession>
<evidence type="ECO:0000256" key="8">
    <source>
        <dbReference type="ARBA" id="ARBA00023136"/>
    </source>
</evidence>
<dbReference type="InterPro" id="IPR032779">
    <property type="entry name" value="FliG_M"/>
</dbReference>
<keyword evidence="9" id="KW-0975">Bacterial flagellum</keyword>